<organism evidence="9 10">
    <name type="scientific">Pelotalea chapellei</name>
    <dbReference type="NCBI Taxonomy" id="44671"/>
    <lineage>
        <taxon>Bacteria</taxon>
        <taxon>Pseudomonadati</taxon>
        <taxon>Thermodesulfobacteriota</taxon>
        <taxon>Desulfuromonadia</taxon>
        <taxon>Geobacterales</taxon>
        <taxon>Geobacteraceae</taxon>
        <taxon>Pelotalea</taxon>
    </lineage>
</organism>
<keyword evidence="10" id="KW-1185">Reference proteome</keyword>
<evidence type="ECO:0000256" key="3">
    <source>
        <dbReference type="ARBA" id="ARBA00022768"/>
    </source>
</evidence>
<dbReference type="InterPro" id="IPR018101">
    <property type="entry name" value="Transl_elong_Ts_CS"/>
</dbReference>
<evidence type="ECO:0000256" key="2">
    <source>
        <dbReference type="ARBA" id="ARBA00016956"/>
    </source>
</evidence>
<protein>
    <recommendedName>
        <fullName evidence="2 5">Elongation factor Ts</fullName>
        <shortName evidence="5">EF-Ts</shortName>
    </recommendedName>
</protein>
<name>A0ABS5UAX9_9BACT</name>
<evidence type="ECO:0000313" key="9">
    <source>
        <dbReference type="EMBL" id="MBT1072819.1"/>
    </source>
</evidence>
<comment type="similarity">
    <text evidence="1 5 6">Belongs to the EF-Ts family.</text>
</comment>
<dbReference type="PANTHER" id="PTHR11741:SF0">
    <property type="entry name" value="ELONGATION FACTOR TS, MITOCHONDRIAL"/>
    <property type="match status" value="1"/>
</dbReference>
<dbReference type="InterPro" id="IPR036402">
    <property type="entry name" value="EF-Ts_dimer_sf"/>
</dbReference>
<gene>
    <name evidence="5" type="primary">tsf</name>
    <name evidence="9" type="ORF">KJB30_13570</name>
</gene>
<dbReference type="SUPFAM" id="SSF46934">
    <property type="entry name" value="UBA-like"/>
    <property type="match status" value="1"/>
</dbReference>
<dbReference type="GO" id="GO:0003746">
    <property type="term" value="F:translation elongation factor activity"/>
    <property type="evidence" value="ECO:0007669"/>
    <property type="project" value="UniProtKB-KW"/>
</dbReference>
<dbReference type="NCBIfam" id="TIGR00116">
    <property type="entry name" value="tsf"/>
    <property type="match status" value="1"/>
</dbReference>
<dbReference type="Gene3D" id="1.10.286.20">
    <property type="match status" value="1"/>
</dbReference>
<comment type="subcellular location">
    <subcellularLocation>
        <location evidence="5 7">Cytoplasm</location>
    </subcellularLocation>
</comment>
<dbReference type="InterPro" id="IPR009060">
    <property type="entry name" value="UBA-like_sf"/>
</dbReference>
<keyword evidence="5" id="KW-0963">Cytoplasm</keyword>
<dbReference type="CDD" id="cd14275">
    <property type="entry name" value="UBA_EF-Ts"/>
    <property type="match status" value="1"/>
</dbReference>
<dbReference type="InterPro" id="IPR014039">
    <property type="entry name" value="Transl_elong_EFTs/EF1B_dimer"/>
</dbReference>
<dbReference type="Gene3D" id="3.30.479.20">
    <property type="entry name" value="Elongation factor Ts, dimerisation domain"/>
    <property type="match status" value="2"/>
</dbReference>
<evidence type="ECO:0000259" key="8">
    <source>
        <dbReference type="Pfam" id="PF00889"/>
    </source>
</evidence>
<dbReference type="PROSITE" id="PS01126">
    <property type="entry name" value="EF_TS_1"/>
    <property type="match status" value="1"/>
</dbReference>
<sequence>MAITATQINELRKATGAGMLDCKKALEQNEGDFEKSIDFLRTKGLAAAAKKAGRAATEGMVAAFVSDNLKNGVLLEVNSETDFVAKNEKFQSFVADIGRHILATSPADCATMLEQPYSGDQGKNVQTYLSESISIIGENLQIRRFAKFDVEGDGIVGSYIHAGGKIGVLVQIASPAVTDANREVLQSFVRDIAMHSAAAAPRYVSRDEVPADVLEREREIYRVKAKESGKPDAIIEKILDGQVNKFYAEICLNEQVFVKDTDKTIQQVVKEIGATAGGPVTITRLERFVLGEGLEKKESDFAAEVAAAAGL</sequence>
<comment type="function">
    <text evidence="5 6">Associates with the EF-Tu.GDP complex and induces the exchange of GDP to GTP. It remains bound to the aminoacyl-tRNA.EF-Tu.GTP complex up to the GTP hydrolysis stage on the ribosome.</text>
</comment>
<accession>A0ABS5UAX9</accession>
<evidence type="ECO:0000256" key="5">
    <source>
        <dbReference type="HAMAP-Rule" id="MF_00050"/>
    </source>
</evidence>
<evidence type="ECO:0000313" key="10">
    <source>
        <dbReference type="Proteomes" id="UP000784128"/>
    </source>
</evidence>
<reference evidence="9 10" key="1">
    <citation type="submission" date="2021-05" db="EMBL/GenBank/DDBJ databases">
        <title>The draft genome of Geobacter chapellei DSM 13688.</title>
        <authorList>
            <person name="Xu Z."/>
            <person name="Masuda Y."/>
            <person name="Itoh H."/>
            <person name="Senoo K."/>
        </authorList>
    </citation>
    <scope>NUCLEOTIDE SEQUENCE [LARGE SCALE GENOMIC DNA]</scope>
    <source>
        <strain evidence="9 10">DSM 13688</strain>
    </source>
</reference>
<dbReference type="SUPFAM" id="SSF54713">
    <property type="entry name" value="Elongation factor Ts (EF-Ts), dimerisation domain"/>
    <property type="match status" value="2"/>
</dbReference>
<evidence type="ECO:0000256" key="7">
    <source>
        <dbReference type="RuleBase" id="RU000643"/>
    </source>
</evidence>
<dbReference type="PANTHER" id="PTHR11741">
    <property type="entry name" value="ELONGATION FACTOR TS"/>
    <property type="match status" value="1"/>
</dbReference>
<dbReference type="HAMAP" id="MF_00050">
    <property type="entry name" value="EF_Ts"/>
    <property type="match status" value="1"/>
</dbReference>
<feature type="region of interest" description="Involved in Mg(2+) ion dislocation from EF-Tu" evidence="5">
    <location>
        <begin position="81"/>
        <end position="84"/>
    </location>
</feature>
<keyword evidence="4 5" id="KW-0648">Protein biosynthesis</keyword>
<feature type="domain" description="Translation elongation factor EFTs/EF1B dimerisation" evidence="8">
    <location>
        <begin position="72"/>
        <end position="292"/>
    </location>
</feature>
<proteinExistence type="inferred from homology"/>
<dbReference type="Proteomes" id="UP000784128">
    <property type="component" value="Unassembled WGS sequence"/>
</dbReference>
<evidence type="ECO:0000256" key="4">
    <source>
        <dbReference type="ARBA" id="ARBA00022917"/>
    </source>
</evidence>
<dbReference type="EMBL" id="JAHDYS010000013">
    <property type="protein sequence ID" value="MBT1072819.1"/>
    <property type="molecule type" value="Genomic_DNA"/>
</dbReference>
<dbReference type="PROSITE" id="PS01127">
    <property type="entry name" value="EF_TS_2"/>
    <property type="match status" value="1"/>
</dbReference>
<evidence type="ECO:0000256" key="1">
    <source>
        <dbReference type="ARBA" id="ARBA00005532"/>
    </source>
</evidence>
<dbReference type="InterPro" id="IPR001816">
    <property type="entry name" value="Transl_elong_EFTs/EF1B"/>
</dbReference>
<dbReference type="RefSeq" id="WP_214300207.1">
    <property type="nucleotide sequence ID" value="NZ_JAHDYS010000013.1"/>
</dbReference>
<dbReference type="Gene3D" id="1.10.8.10">
    <property type="entry name" value="DNA helicase RuvA subunit, C-terminal domain"/>
    <property type="match status" value="1"/>
</dbReference>
<evidence type="ECO:0000256" key="6">
    <source>
        <dbReference type="RuleBase" id="RU000642"/>
    </source>
</evidence>
<dbReference type="Pfam" id="PF00889">
    <property type="entry name" value="EF_TS"/>
    <property type="match status" value="1"/>
</dbReference>
<keyword evidence="3 5" id="KW-0251">Elongation factor</keyword>
<comment type="caution">
    <text evidence="9">The sequence shown here is derived from an EMBL/GenBank/DDBJ whole genome shotgun (WGS) entry which is preliminary data.</text>
</comment>